<evidence type="ECO:0000313" key="2">
    <source>
        <dbReference type="EMBL" id="MCD5317083.1"/>
    </source>
</evidence>
<dbReference type="Proteomes" id="UP001138997">
    <property type="component" value="Unassembled WGS sequence"/>
</dbReference>
<dbReference type="AlphaFoldDB" id="A0A9X1T4X3"/>
<feature type="domain" description="DUF6036" evidence="1">
    <location>
        <begin position="13"/>
        <end position="132"/>
    </location>
</feature>
<evidence type="ECO:0000313" key="3">
    <source>
        <dbReference type="Proteomes" id="UP001138997"/>
    </source>
</evidence>
<name>A0A9X1T4X3_9ACTN</name>
<accession>A0A9X1T4X3</accession>
<proteinExistence type="predicted"/>
<gene>
    <name evidence="2" type="ORF">LR394_39935</name>
</gene>
<sequence>MIHGPLTAQDIHRLFAELAAELDAVGQRAEIFLVGGAAIALCFDGRRSTRDLDAVFAPTDSVRKAAATVADREGLDPDWLNDAVKGFLPGTDQNAIRYFEAPGLLVDVASAEYLLAMKLFSSRVETDAEDIALLYREVGYTTVEEGLTLVERSYPGRLVAAKVQFLLEEIVQSLGEN</sequence>
<reference evidence="2" key="1">
    <citation type="submission" date="2021-11" db="EMBL/GenBank/DDBJ databases">
        <title>Streptomyces corallinus and Kineosporia corallina sp. nov., two new coral-derived marine actinobacteria.</title>
        <authorList>
            <person name="Buangrab K."/>
            <person name="Sutthacheep M."/>
            <person name="Yeemin T."/>
            <person name="Harunari E."/>
            <person name="Igarashi Y."/>
            <person name="Sripreechasak P."/>
            <person name="Kanchanasin P."/>
            <person name="Tanasupawat S."/>
            <person name="Phongsopitanun W."/>
        </authorList>
    </citation>
    <scope>NUCLEOTIDE SEQUENCE</scope>
    <source>
        <strain evidence="2">JCM 31032</strain>
    </source>
</reference>
<evidence type="ECO:0000259" key="1">
    <source>
        <dbReference type="Pfam" id="PF19502"/>
    </source>
</evidence>
<keyword evidence="3" id="KW-1185">Reference proteome</keyword>
<comment type="caution">
    <text evidence="2">The sequence shown here is derived from an EMBL/GenBank/DDBJ whole genome shotgun (WGS) entry which is preliminary data.</text>
</comment>
<dbReference type="RefSeq" id="WP_231449934.1">
    <property type="nucleotide sequence ID" value="NZ_JAJOMB010000041.1"/>
</dbReference>
<dbReference type="InterPro" id="IPR045792">
    <property type="entry name" value="DUF6036"/>
</dbReference>
<organism evidence="2 3">
    <name type="scientific">Kineosporia babensis</name>
    <dbReference type="NCBI Taxonomy" id="499548"/>
    <lineage>
        <taxon>Bacteria</taxon>
        <taxon>Bacillati</taxon>
        <taxon>Actinomycetota</taxon>
        <taxon>Actinomycetes</taxon>
        <taxon>Kineosporiales</taxon>
        <taxon>Kineosporiaceae</taxon>
        <taxon>Kineosporia</taxon>
    </lineage>
</organism>
<dbReference type="EMBL" id="JAJOMB010000041">
    <property type="protein sequence ID" value="MCD5317083.1"/>
    <property type="molecule type" value="Genomic_DNA"/>
</dbReference>
<protein>
    <submittedName>
        <fullName evidence="2">DUF6036 family nucleotidyltransferase</fullName>
    </submittedName>
</protein>
<dbReference type="Pfam" id="PF19502">
    <property type="entry name" value="DUF6036"/>
    <property type="match status" value="1"/>
</dbReference>